<name>A0A813G1L5_POLGL</name>
<keyword evidence="2" id="KW-0812">Transmembrane</keyword>
<protein>
    <submittedName>
        <fullName evidence="3">Uncharacterized protein</fullName>
    </submittedName>
</protein>
<sequence length="409" mass="43826">MQAPQMAPQMPLRPPFGTMPGPMMTAQPLGSQQRPTIYSSPGQAAGPMPVPSGRPMMTSQPMSQPMPQQQQAPVLSAQHAPVFSSQQAPVFATQQAPVPQYAPVHTMQQVPMATAASIPAGAHSSSAAFNMGNPDYEKFEYMVGDKVRLRGQAGNPAYEGKSYTVEVPDDGNGAVVVCHKLKENAVSRMTFNKCFLELVEEAGAQQEDVTDGQAEGGEAAVDNATQEPATFEEETKELKFGDVVVIMDLDACPKHNGRRCVVQMVDGLKKVVRVKFEDGNDMLELAPSYLQLVEKVAPAQSSTARTPDGGEGAAWPAEGPQKGDMVRILAPPQHRGKLATVEAHDPASGNMRVRLAEPSDTVTMLVVGPTHVENLAPELKTVCVSFVLFVCWLVSLFVLGFAACVGWFV</sequence>
<feature type="region of interest" description="Disordered" evidence="1">
    <location>
        <begin position="1"/>
        <end position="50"/>
    </location>
</feature>
<gene>
    <name evidence="3" type="ORF">PGLA1383_LOCUS37749</name>
</gene>
<evidence type="ECO:0000313" key="3">
    <source>
        <dbReference type="EMBL" id="CAE8620183.1"/>
    </source>
</evidence>
<evidence type="ECO:0000256" key="2">
    <source>
        <dbReference type="SAM" id="Phobius"/>
    </source>
</evidence>
<evidence type="ECO:0000313" key="4">
    <source>
        <dbReference type="Proteomes" id="UP000654075"/>
    </source>
</evidence>
<feature type="region of interest" description="Disordered" evidence="1">
    <location>
        <begin position="300"/>
        <end position="320"/>
    </location>
</feature>
<keyword evidence="2" id="KW-0472">Membrane</keyword>
<dbReference type="AlphaFoldDB" id="A0A813G1L5"/>
<accession>A0A813G1L5</accession>
<feature type="transmembrane region" description="Helical" evidence="2">
    <location>
        <begin position="386"/>
        <end position="408"/>
    </location>
</feature>
<dbReference type="Proteomes" id="UP000654075">
    <property type="component" value="Unassembled WGS sequence"/>
</dbReference>
<dbReference type="EMBL" id="CAJNNV010027376">
    <property type="protein sequence ID" value="CAE8620183.1"/>
    <property type="molecule type" value="Genomic_DNA"/>
</dbReference>
<feature type="compositionally biased region" description="Low complexity" evidence="1">
    <location>
        <begin position="15"/>
        <end position="25"/>
    </location>
</feature>
<proteinExistence type="predicted"/>
<feature type="compositionally biased region" description="Polar residues" evidence="1">
    <location>
        <begin position="28"/>
        <end position="42"/>
    </location>
</feature>
<dbReference type="OrthoDB" id="426867at2759"/>
<reference evidence="3" key="1">
    <citation type="submission" date="2021-02" db="EMBL/GenBank/DDBJ databases">
        <authorList>
            <person name="Dougan E. K."/>
            <person name="Rhodes N."/>
            <person name="Thang M."/>
            <person name="Chan C."/>
        </authorList>
    </citation>
    <scope>NUCLEOTIDE SEQUENCE</scope>
</reference>
<evidence type="ECO:0000256" key="1">
    <source>
        <dbReference type="SAM" id="MobiDB-lite"/>
    </source>
</evidence>
<organism evidence="3 4">
    <name type="scientific">Polarella glacialis</name>
    <name type="common">Dinoflagellate</name>
    <dbReference type="NCBI Taxonomy" id="89957"/>
    <lineage>
        <taxon>Eukaryota</taxon>
        <taxon>Sar</taxon>
        <taxon>Alveolata</taxon>
        <taxon>Dinophyceae</taxon>
        <taxon>Suessiales</taxon>
        <taxon>Suessiaceae</taxon>
        <taxon>Polarella</taxon>
    </lineage>
</organism>
<keyword evidence="2" id="KW-1133">Transmembrane helix</keyword>
<comment type="caution">
    <text evidence="3">The sequence shown here is derived from an EMBL/GenBank/DDBJ whole genome shotgun (WGS) entry which is preliminary data.</text>
</comment>
<keyword evidence="4" id="KW-1185">Reference proteome</keyword>